<dbReference type="RefSeq" id="WP_165392528.1">
    <property type="nucleotide sequence ID" value="NZ_CP035945.1"/>
</dbReference>
<proteinExistence type="predicted"/>
<organism evidence="1 2">
    <name type="scientific">Blautia producta</name>
    <dbReference type="NCBI Taxonomy" id="33035"/>
    <lineage>
        <taxon>Bacteria</taxon>
        <taxon>Bacillati</taxon>
        <taxon>Bacillota</taxon>
        <taxon>Clostridia</taxon>
        <taxon>Lachnospirales</taxon>
        <taxon>Lachnospiraceae</taxon>
        <taxon>Blautia</taxon>
    </lineage>
</organism>
<evidence type="ECO:0000313" key="1">
    <source>
        <dbReference type="EMBL" id="QBE98459.1"/>
    </source>
</evidence>
<dbReference type="KEGG" id="bpro:PMF13cell1_04025"/>
<sequence length="55" mass="6814">MQAVFSRPLSSKEEFVKFVKWFSKYHASLKCQLFPRDFMWYNEKDWLSTREEIMS</sequence>
<evidence type="ECO:0000313" key="2">
    <source>
        <dbReference type="Proteomes" id="UP000289794"/>
    </source>
</evidence>
<protein>
    <submittedName>
        <fullName evidence="1">Uncharacterized protein</fullName>
    </submittedName>
</protein>
<reference evidence="1 2" key="1">
    <citation type="submission" date="2019-01" db="EMBL/GenBank/DDBJ databases">
        <title>PMF-metabolizing Aryl O-demethylase.</title>
        <authorList>
            <person name="Kim M."/>
        </authorList>
    </citation>
    <scope>NUCLEOTIDE SEQUENCE [LARGE SCALE GENOMIC DNA]</scope>
    <source>
        <strain evidence="1 2">PMF1</strain>
    </source>
</reference>
<dbReference type="Proteomes" id="UP000289794">
    <property type="component" value="Chromosome"/>
</dbReference>
<name>A0A4P6M1I9_9FIRM</name>
<gene>
    <name evidence="1" type="ORF">PMF13cell1_04025</name>
</gene>
<dbReference type="AlphaFoldDB" id="A0A4P6M1I9"/>
<dbReference type="EMBL" id="CP035945">
    <property type="protein sequence ID" value="QBE98459.1"/>
    <property type="molecule type" value="Genomic_DNA"/>
</dbReference>
<accession>A0A4P6M1I9</accession>